<feature type="transmembrane region" description="Helical" evidence="8">
    <location>
        <begin position="66"/>
        <end position="90"/>
    </location>
</feature>
<comment type="caution">
    <text evidence="9">The sequence shown here is derived from an EMBL/GenBank/DDBJ whole genome shotgun (WGS) entry which is preliminary data.</text>
</comment>
<keyword evidence="3" id="KW-1003">Cell membrane</keyword>
<comment type="subcellular location">
    <subcellularLocation>
        <location evidence="1">Cell membrane</location>
        <topology evidence="1">Multi-pass membrane protein</topology>
    </subcellularLocation>
</comment>
<dbReference type="Proteomes" id="UP001596152">
    <property type="component" value="Unassembled WGS sequence"/>
</dbReference>
<dbReference type="SUPFAM" id="SSF52540">
    <property type="entry name" value="P-loop containing nucleoside triphosphate hydrolases"/>
    <property type="match status" value="1"/>
</dbReference>
<keyword evidence="6 8" id="KW-0472">Membrane</keyword>
<gene>
    <name evidence="9" type="ORF">ACFPIE_03115</name>
</gene>
<name>A0ABW0FP02_9CAUL</name>
<reference evidence="10" key="1">
    <citation type="journal article" date="2019" name="Int. J. Syst. Evol. Microbiol.">
        <title>The Global Catalogue of Microorganisms (GCM) 10K type strain sequencing project: providing services to taxonomists for standard genome sequencing and annotation.</title>
        <authorList>
            <consortium name="The Broad Institute Genomics Platform"/>
            <consortium name="The Broad Institute Genome Sequencing Center for Infectious Disease"/>
            <person name="Wu L."/>
            <person name="Ma J."/>
        </authorList>
    </citation>
    <scope>NUCLEOTIDE SEQUENCE [LARGE SCALE GENOMIC DNA]</scope>
    <source>
        <strain evidence="10">JCM 12125</strain>
    </source>
</reference>
<comment type="similarity">
    <text evidence="2">Belongs to the VirD4/TraG family.</text>
</comment>
<keyword evidence="4 8" id="KW-0812">Transmembrane</keyword>
<keyword evidence="10" id="KW-1185">Reference proteome</keyword>
<evidence type="ECO:0000256" key="4">
    <source>
        <dbReference type="ARBA" id="ARBA00022692"/>
    </source>
</evidence>
<evidence type="ECO:0000256" key="8">
    <source>
        <dbReference type="SAM" id="Phobius"/>
    </source>
</evidence>
<dbReference type="PANTHER" id="PTHR37937">
    <property type="entry name" value="CONJUGATIVE TRANSFER: DNA TRANSPORT"/>
    <property type="match status" value="1"/>
</dbReference>
<dbReference type="Gene3D" id="3.40.50.300">
    <property type="entry name" value="P-loop containing nucleotide triphosphate hydrolases"/>
    <property type="match status" value="1"/>
</dbReference>
<feature type="region of interest" description="Disordered" evidence="7">
    <location>
        <begin position="543"/>
        <end position="582"/>
    </location>
</feature>
<feature type="compositionally biased region" description="Pro residues" evidence="7">
    <location>
        <begin position="563"/>
        <end position="578"/>
    </location>
</feature>
<dbReference type="InterPro" id="IPR003688">
    <property type="entry name" value="TraG/VirD4"/>
</dbReference>
<dbReference type="CDD" id="cd01127">
    <property type="entry name" value="TrwB_TraG_TraD_VirD4"/>
    <property type="match status" value="2"/>
</dbReference>
<dbReference type="PANTHER" id="PTHR37937:SF1">
    <property type="entry name" value="CONJUGATIVE TRANSFER: DNA TRANSPORT"/>
    <property type="match status" value="1"/>
</dbReference>
<evidence type="ECO:0000313" key="9">
    <source>
        <dbReference type="EMBL" id="MFC5342888.1"/>
    </source>
</evidence>
<evidence type="ECO:0000256" key="3">
    <source>
        <dbReference type="ARBA" id="ARBA00022475"/>
    </source>
</evidence>
<dbReference type="InterPro" id="IPR027417">
    <property type="entry name" value="P-loop_NTPase"/>
</dbReference>
<evidence type="ECO:0000313" key="10">
    <source>
        <dbReference type="Proteomes" id="UP001596152"/>
    </source>
</evidence>
<dbReference type="InterPro" id="IPR051539">
    <property type="entry name" value="T4SS-coupling_protein"/>
</dbReference>
<protein>
    <submittedName>
        <fullName evidence="9">Type IV secretory system conjugative DNA transfer family protein</fullName>
    </submittedName>
</protein>
<keyword evidence="5 8" id="KW-1133">Transmembrane helix</keyword>
<evidence type="ECO:0000256" key="7">
    <source>
        <dbReference type="SAM" id="MobiDB-lite"/>
    </source>
</evidence>
<dbReference type="Pfam" id="PF02534">
    <property type="entry name" value="T4SS-DNA_transf"/>
    <property type="match status" value="1"/>
</dbReference>
<evidence type="ECO:0000256" key="1">
    <source>
        <dbReference type="ARBA" id="ARBA00004651"/>
    </source>
</evidence>
<evidence type="ECO:0000256" key="2">
    <source>
        <dbReference type="ARBA" id="ARBA00008806"/>
    </source>
</evidence>
<accession>A0ABW0FP02</accession>
<organism evidence="9 10">
    <name type="scientific">Brevundimonas staleyi</name>
    <dbReference type="NCBI Taxonomy" id="74326"/>
    <lineage>
        <taxon>Bacteria</taxon>
        <taxon>Pseudomonadati</taxon>
        <taxon>Pseudomonadota</taxon>
        <taxon>Alphaproteobacteria</taxon>
        <taxon>Caulobacterales</taxon>
        <taxon>Caulobacteraceae</taxon>
        <taxon>Brevundimonas</taxon>
    </lineage>
</organism>
<dbReference type="RefSeq" id="WP_374039584.1">
    <property type="nucleotide sequence ID" value="NZ_CP169083.1"/>
</dbReference>
<evidence type="ECO:0000256" key="6">
    <source>
        <dbReference type="ARBA" id="ARBA00023136"/>
    </source>
</evidence>
<evidence type="ECO:0000256" key="5">
    <source>
        <dbReference type="ARBA" id="ARBA00022989"/>
    </source>
</evidence>
<proteinExistence type="inferred from homology"/>
<sequence>MTPFAAAATPHKVLMVLAAVVFLAAGATFATAMIALAGLGQFRQDIDIAAVPGWFWYYRGDPDVRRWIKIGALISAGLVAIAGVAALLRIRRSLHGTARWATASEIAAAGLTEAKGVILGQANGRYLVFGGAEHVMLYAPTRSGKGVGVVIPNLLSWPESLVVLDIKGENWDASAGYRQACGQRVFRFDPLAADGRTVRFNPLAHIDRTDPIRTLDELQKIAQMLFPEPQRADPFWAEAARTGFIGVGAYVAETPALPFTLGEVFRQLTQGSPKTRFPTLIAARARSGHPLSAACVNALTDFCAASDNTFASIRQTITARMGLWLNPRVDAATAASDFDLRSLRDQATSLYLAVSPDNLHRVAPLYNLLLQQLIDLNTRRLPAPGVPGPEVLIVLDEFARIGHAPVLAHGFSFVAGYGIRLLAVIQSPSQLRHEYGPDLADEIMTNCGVEIVFAPKEVKVAQSLSDRLGYYDQPALSRSRPFGLGAGRRTVTTSDQRRALMLPQELLALESDRLIVLKAGIPPVRGRKLRYYAARDFSRRVRPPPTVPALPALQAGGSSAVPPGAPGPASPAEPPAPDLAPFEPASISLAIDDIDLDGLPSEAASEAEVRAWADAYIDRAALEASLELDTRPTVQGDR</sequence>
<dbReference type="EMBL" id="JBHSLF010000006">
    <property type="protein sequence ID" value="MFC5342888.1"/>
    <property type="molecule type" value="Genomic_DNA"/>
</dbReference>